<accession>A0A9W6CBT3</accession>
<evidence type="ECO:0000313" key="3">
    <source>
        <dbReference type="Proteomes" id="UP001145094"/>
    </source>
</evidence>
<reference evidence="2" key="1">
    <citation type="submission" date="2022-11" db="EMBL/GenBank/DDBJ databases">
        <title>Draft genome sequence of Sellimonas catena strain 18CBH55.</title>
        <authorList>
            <person name="Atsushi H."/>
            <person name="Moriya O."/>
            <person name="Mitsuo S."/>
        </authorList>
    </citation>
    <scope>NUCLEOTIDE SEQUENCE</scope>
    <source>
        <strain evidence="2">18CBH55</strain>
    </source>
</reference>
<comment type="caution">
    <text evidence="2">The sequence shown here is derived from an EMBL/GenBank/DDBJ whole genome shotgun (WGS) entry which is preliminary data.</text>
</comment>
<proteinExistence type="predicted"/>
<evidence type="ECO:0000259" key="1">
    <source>
        <dbReference type="Pfam" id="PF18843"/>
    </source>
</evidence>
<name>A0A9W6CBT3_9FIRM</name>
<dbReference type="InterPro" id="IPR040809">
    <property type="entry name" value="LPD28"/>
</dbReference>
<gene>
    <name evidence="2" type="ORF">Selli2_10970</name>
</gene>
<feature type="domain" description="Large polyvalent protein associated" evidence="1">
    <location>
        <begin position="8"/>
        <end position="104"/>
    </location>
</feature>
<sequence>MTRYDAMRETFTEVQVLGIPALFHDLRIDRNTVPKGVYLYEVRYDDEGLGDPVQIAKGIMVNHFGSIITREPIRLPSDGYLDIDPEKDWEFCDGDCRTVREFMKKYPPARQKEKEQER</sequence>
<dbReference type="Pfam" id="PF18843">
    <property type="entry name" value="LPD28"/>
    <property type="match status" value="1"/>
</dbReference>
<dbReference type="RefSeq" id="WP_281844720.1">
    <property type="nucleotide sequence ID" value="NZ_BSCH01000006.1"/>
</dbReference>
<organism evidence="2 3">
    <name type="scientific">Sellimonas catena</name>
    <dbReference type="NCBI Taxonomy" id="2994035"/>
    <lineage>
        <taxon>Bacteria</taxon>
        <taxon>Bacillati</taxon>
        <taxon>Bacillota</taxon>
        <taxon>Clostridia</taxon>
        <taxon>Lachnospirales</taxon>
        <taxon>Lachnospiraceae</taxon>
        <taxon>Sellimonas</taxon>
    </lineage>
</organism>
<reference evidence="2" key="2">
    <citation type="submission" date="2022-11" db="EMBL/GenBank/DDBJ databases">
        <title>Draft genome sequence of Sellimonas catena strain 18CBH55.</title>
        <authorList>
            <person name="Hisatomi A."/>
            <person name="Ohkuma M."/>
            <person name="Sakamoto M."/>
        </authorList>
    </citation>
    <scope>NUCLEOTIDE SEQUENCE</scope>
    <source>
        <strain evidence="2">18CBH55</strain>
    </source>
</reference>
<reference evidence="2" key="3">
    <citation type="journal article" date="2023" name="Int. J. Syst. Evol. Microbiol.">
        <title>Sellimonas catena sp. nov., isolated from human faeces.</title>
        <authorList>
            <person name="Hisatomi A."/>
            <person name="Ohkuma M."/>
            <person name="Sakamoto M."/>
        </authorList>
    </citation>
    <scope>NUCLEOTIDE SEQUENCE</scope>
    <source>
        <strain evidence="2">18CBH55</strain>
    </source>
</reference>
<dbReference type="AlphaFoldDB" id="A0A9W6CBT3"/>
<evidence type="ECO:0000313" key="2">
    <source>
        <dbReference type="EMBL" id="GLG89670.1"/>
    </source>
</evidence>
<dbReference type="Proteomes" id="UP001145094">
    <property type="component" value="Unassembled WGS sequence"/>
</dbReference>
<protein>
    <recommendedName>
        <fullName evidence="1">Large polyvalent protein associated domain-containing protein</fullName>
    </recommendedName>
</protein>
<dbReference type="EMBL" id="BSCH01000006">
    <property type="protein sequence ID" value="GLG89670.1"/>
    <property type="molecule type" value="Genomic_DNA"/>
</dbReference>